<dbReference type="Proteomes" id="UP000008912">
    <property type="component" value="Unassembled WGS sequence"/>
</dbReference>
<gene>
    <name evidence="5" type="primary">CCDC179</name>
</gene>
<keyword evidence="1" id="KW-0519">Myristate</keyword>
<feature type="compositionally biased region" description="Basic and acidic residues" evidence="4">
    <location>
        <begin position="101"/>
        <end position="120"/>
    </location>
</feature>
<proteinExistence type="predicted"/>
<dbReference type="GO" id="GO:1904153">
    <property type="term" value="P:negative regulation of retrograde protein transport, ER to cytosol"/>
    <property type="evidence" value="ECO:0007669"/>
    <property type="project" value="TreeGrafter"/>
</dbReference>
<dbReference type="Pfam" id="PF15811">
    <property type="entry name" value="SVIP"/>
    <property type="match status" value="1"/>
</dbReference>
<evidence type="ECO:0000256" key="2">
    <source>
        <dbReference type="ARBA" id="ARBA00023139"/>
    </source>
</evidence>
<protein>
    <submittedName>
        <fullName evidence="5">Coiled-coil domain containing 179</fullName>
    </submittedName>
</protein>
<sequence>MGPGGAPGRWGCAPPLLGLGLAVRAEERSGLCGITSMCLCCTEDEAIQVSPEGPRWQHPSDVAERQSRDKRIENMKNLRKEKRKFNKRFARPAPLPEPGLLEEKRAKLAEAAERRQKEAASRGILDVRSVEEKRKKKEKIEKQMAESGPPPAGGLRWTVS</sequence>
<keyword evidence="3" id="KW-0449">Lipoprotein</keyword>
<dbReference type="PANTHER" id="PTHR35269">
    <property type="entry name" value="SMALL VCP/P97-INTERACTING PROTEIN"/>
    <property type="match status" value="1"/>
</dbReference>
<feature type="compositionally biased region" description="Basic and acidic residues" evidence="4">
    <location>
        <begin position="128"/>
        <end position="144"/>
    </location>
</feature>
<dbReference type="GO" id="GO:1904293">
    <property type="term" value="P:negative regulation of ERAD pathway"/>
    <property type="evidence" value="ECO:0007669"/>
    <property type="project" value="TreeGrafter"/>
</dbReference>
<evidence type="ECO:0000256" key="4">
    <source>
        <dbReference type="SAM" id="MobiDB-lite"/>
    </source>
</evidence>
<dbReference type="InParanoid" id="A0A7N5P0Q2"/>
<reference evidence="5" key="3">
    <citation type="submission" date="2025-09" db="UniProtKB">
        <authorList>
            <consortium name="Ensembl"/>
        </authorList>
    </citation>
    <scope>IDENTIFICATION</scope>
</reference>
<accession>A0A7N5P0Q2</accession>
<dbReference type="PANTHER" id="PTHR35269:SF1">
    <property type="entry name" value="SMALL VCP_P97-INTERACTING PROTEIN"/>
    <property type="match status" value="1"/>
</dbReference>
<dbReference type="Ensembl" id="ENSAMET00000046436.1">
    <property type="protein sequence ID" value="ENSAMEP00000024329.1"/>
    <property type="gene ID" value="ENSAMEG00000025526.1"/>
</dbReference>
<feature type="compositionally biased region" description="Basic and acidic residues" evidence="4">
    <location>
        <begin position="61"/>
        <end position="78"/>
    </location>
</feature>
<dbReference type="GO" id="GO:0010508">
    <property type="term" value="P:positive regulation of autophagy"/>
    <property type="evidence" value="ECO:0007669"/>
    <property type="project" value="TreeGrafter"/>
</dbReference>
<dbReference type="GO" id="GO:0005789">
    <property type="term" value="C:endoplasmic reticulum membrane"/>
    <property type="evidence" value="ECO:0007669"/>
    <property type="project" value="TreeGrafter"/>
</dbReference>
<dbReference type="InterPro" id="IPR055366">
    <property type="entry name" value="SVIP_metazoa"/>
</dbReference>
<feature type="compositionally biased region" description="Basic residues" evidence="4">
    <location>
        <begin position="79"/>
        <end position="90"/>
    </location>
</feature>
<dbReference type="GeneTree" id="ENSGT00660000097475"/>
<dbReference type="GO" id="GO:1904240">
    <property type="term" value="P:negative regulation of VCP-NPL4-UFD1 AAA ATPase complex assembly"/>
    <property type="evidence" value="ECO:0007669"/>
    <property type="project" value="TreeGrafter"/>
</dbReference>
<feature type="region of interest" description="Disordered" evidence="4">
    <location>
        <begin position="51"/>
        <end position="160"/>
    </location>
</feature>
<evidence type="ECO:0000256" key="1">
    <source>
        <dbReference type="ARBA" id="ARBA00022707"/>
    </source>
</evidence>
<keyword evidence="2" id="KW-0564">Palmitate</keyword>
<evidence type="ECO:0000313" key="5">
    <source>
        <dbReference type="Ensembl" id="ENSAMEP00000024329.1"/>
    </source>
</evidence>
<reference evidence="5" key="2">
    <citation type="submission" date="2025-08" db="UniProtKB">
        <authorList>
            <consortium name="Ensembl"/>
        </authorList>
    </citation>
    <scope>IDENTIFICATION</scope>
</reference>
<dbReference type="InterPro" id="IPR031632">
    <property type="entry name" value="SVIP"/>
</dbReference>
<organism evidence="5 6">
    <name type="scientific">Ailuropoda melanoleuca</name>
    <name type="common">Giant panda</name>
    <dbReference type="NCBI Taxonomy" id="9646"/>
    <lineage>
        <taxon>Eukaryota</taxon>
        <taxon>Metazoa</taxon>
        <taxon>Chordata</taxon>
        <taxon>Craniata</taxon>
        <taxon>Vertebrata</taxon>
        <taxon>Euteleostomi</taxon>
        <taxon>Mammalia</taxon>
        <taxon>Eutheria</taxon>
        <taxon>Laurasiatheria</taxon>
        <taxon>Carnivora</taxon>
        <taxon>Caniformia</taxon>
        <taxon>Ursidae</taxon>
        <taxon>Ailuropoda</taxon>
    </lineage>
</organism>
<name>A0A7N5P0Q2_AILME</name>
<dbReference type="AlphaFoldDB" id="A0A7N5P0Q2"/>
<keyword evidence="6" id="KW-1185">Reference proteome</keyword>
<reference evidence="5 6" key="1">
    <citation type="journal article" date="2010" name="Nature">
        <title>The sequence and de novo assembly of the giant panda genome.</title>
        <authorList>
            <person name="Li R."/>
            <person name="Fan W."/>
            <person name="Tian G."/>
            <person name="Zhu H."/>
            <person name="He L."/>
            <person name="Cai J."/>
            <person name="Huang Q."/>
            <person name="Cai Q."/>
            <person name="Li B."/>
            <person name="Bai Y."/>
            <person name="Zhang Z."/>
            <person name="Zhang Y."/>
            <person name="Wang W."/>
            <person name="Li J."/>
            <person name="Wei F."/>
            <person name="Li H."/>
            <person name="Jian M."/>
            <person name="Li J."/>
            <person name="Zhang Z."/>
            <person name="Nielsen R."/>
            <person name="Li D."/>
            <person name="Gu W."/>
            <person name="Yang Z."/>
            <person name="Xuan Z."/>
            <person name="Ryder O.A."/>
            <person name="Leung F.C."/>
            <person name="Zhou Y."/>
            <person name="Cao J."/>
            <person name="Sun X."/>
            <person name="Fu Y."/>
            <person name="Fang X."/>
            <person name="Guo X."/>
            <person name="Wang B."/>
            <person name="Hou R."/>
            <person name="Shen F."/>
            <person name="Mu B."/>
            <person name="Ni P."/>
            <person name="Lin R."/>
            <person name="Qian W."/>
            <person name="Wang G."/>
            <person name="Yu C."/>
            <person name="Nie W."/>
            <person name="Wang J."/>
            <person name="Wu Z."/>
            <person name="Liang H."/>
            <person name="Min J."/>
            <person name="Wu Q."/>
            <person name="Cheng S."/>
            <person name="Ruan J."/>
            <person name="Wang M."/>
            <person name="Shi Z."/>
            <person name="Wen M."/>
            <person name="Liu B."/>
            <person name="Ren X."/>
            <person name="Zheng H."/>
            <person name="Dong D."/>
            <person name="Cook K."/>
            <person name="Shan G."/>
            <person name="Zhang H."/>
            <person name="Kosiol C."/>
            <person name="Xie X."/>
            <person name="Lu Z."/>
            <person name="Zheng H."/>
            <person name="Li Y."/>
            <person name="Steiner C.C."/>
            <person name="Lam T.T."/>
            <person name="Lin S."/>
            <person name="Zhang Q."/>
            <person name="Li G."/>
            <person name="Tian J."/>
            <person name="Gong T."/>
            <person name="Liu H."/>
            <person name="Zhang D."/>
            <person name="Fang L."/>
            <person name="Ye C."/>
            <person name="Zhang J."/>
            <person name="Hu W."/>
            <person name="Xu A."/>
            <person name="Ren Y."/>
            <person name="Zhang G."/>
            <person name="Bruford M.W."/>
            <person name="Li Q."/>
            <person name="Ma L."/>
            <person name="Guo Y."/>
            <person name="An N."/>
            <person name="Hu Y."/>
            <person name="Zheng Y."/>
            <person name="Shi Y."/>
            <person name="Li Z."/>
            <person name="Liu Q."/>
            <person name="Chen Y."/>
            <person name="Zhao J."/>
            <person name="Qu N."/>
            <person name="Zhao S."/>
            <person name="Tian F."/>
            <person name="Wang X."/>
            <person name="Wang H."/>
            <person name="Xu L."/>
            <person name="Liu X."/>
            <person name="Vinar T."/>
            <person name="Wang Y."/>
            <person name="Lam T.W."/>
            <person name="Yiu S.M."/>
            <person name="Liu S."/>
            <person name="Zhang H."/>
            <person name="Li D."/>
            <person name="Huang Y."/>
            <person name="Wang X."/>
            <person name="Yang G."/>
            <person name="Jiang Z."/>
            <person name="Wang J."/>
            <person name="Qin N."/>
            <person name="Li L."/>
            <person name="Li J."/>
            <person name="Bolund L."/>
            <person name="Kristiansen K."/>
            <person name="Wong G.K."/>
            <person name="Olson M."/>
            <person name="Zhang X."/>
            <person name="Li S."/>
            <person name="Yang H."/>
            <person name="Wang J."/>
            <person name="Wang J."/>
        </authorList>
    </citation>
    <scope>NUCLEOTIDE SEQUENCE [LARGE SCALE GENOMIC DNA]</scope>
</reference>
<evidence type="ECO:0000256" key="3">
    <source>
        <dbReference type="ARBA" id="ARBA00023288"/>
    </source>
</evidence>
<evidence type="ECO:0000313" key="6">
    <source>
        <dbReference type="Proteomes" id="UP000008912"/>
    </source>
</evidence>